<dbReference type="EMBL" id="CP032819">
    <property type="protein sequence ID" value="AZS28275.1"/>
    <property type="molecule type" value="Genomic_DNA"/>
</dbReference>
<organism evidence="1 2">
    <name type="scientific">Butyricimonas faecalis</name>
    <dbReference type="NCBI Taxonomy" id="2093856"/>
    <lineage>
        <taxon>Bacteria</taxon>
        <taxon>Pseudomonadati</taxon>
        <taxon>Bacteroidota</taxon>
        <taxon>Bacteroidia</taxon>
        <taxon>Bacteroidales</taxon>
        <taxon>Odoribacteraceae</taxon>
        <taxon>Butyricimonas</taxon>
    </lineage>
</organism>
<accession>A0A3Q9IL10</accession>
<evidence type="ECO:0000313" key="1">
    <source>
        <dbReference type="EMBL" id="AZS28275.1"/>
    </source>
</evidence>
<dbReference type="KEGG" id="buy:D8S85_01055"/>
<dbReference type="PROSITE" id="PS51257">
    <property type="entry name" value="PROKAR_LIPOPROTEIN"/>
    <property type="match status" value="1"/>
</dbReference>
<gene>
    <name evidence="1" type="ORF">D8S85_01055</name>
</gene>
<sequence>MNKNLITLLGIYCIFLFGGCAVRVPSENEEQHTIDRLCRDYVRNKYQVLPGMSEMREQIAMLRRWERDTSCILIPVTAKGNSYNIAKLQAENQAKIELTGRLASRVATLSKVNTEIVNEGEYGERLEHQTTVESKIVGSSSLKNLVYIMELFRVLKSGETEVVLVLGYKQ</sequence>
<keyword evidence="2" id="KW-1185">Reference proteome</keyword>
<protein>
    <submittedName>
        <fullName evidence="1">Uncharacterized protein</fullName>
    </submittedName>
</protein>
<reference evidence="1 2" key="1">
    <citation type="submission" date="2018-10" db="EMBL/GenBank/DDBJ databases">
        <title>Butyricimonas faecalis sp. nov., isolated from human faeces and emended description of the genus Butyricimonas.</title>
        <authorList>
            <person name="Le Roy T."/>
            <person name="Van der Smissen P."/>
            <person name="Paquot A."/>
            <person name="Delzenne N."/>
            <person name="Muccioli G."/>
            <person name="Collet J.-F."/>
            <person name="Cani P.D."/>
        </authorList>
    </citation>
    <scope>NUCLEOTIDE SEQUENCE [LARGE SCALE GENOMIC DNA]</scope>
    <source>
        <strain evidence="1 2">H184</strain>
    </source>
</reference>
<dbReference type="RefSeq" id="WP_106624416.1">
    <property type="nucleotide sequence ID" value="NZ_CP032819.1"/>
</dbReference>
<name>A0A3Q9IL10_9BACT</name>
<evidence type="ECO:0000313" key="2">
    <source>
        <dbReference type="Proteomes" id="UP000270673"/>
    </source>
</evidence>
<dbReference type="Proteomes" id="UP000270673">
    <property type="component" value="Chromosome"/>
</dbReference>
<proteinExistence type="predicted"/>
<dbReference type="AlphaFoldDB" id="A0A3Q9IL10"/>